<organism evidence="2 3">
    <name type="scientific">Meloidogyne enterolobii</name>
    <name type="common">Root-knot nematode worm</name>
    <name type="synonym">Meloidogyne mayaguensis</name>
    <dbReference type="NCBI Taxonomy" id="390850"/>
    <lineage>
        <taxon>Eukaryota</taxon>
        <taxon>Metazoa</taxon>
        <taxon>Ecdysozoa</taxon>
        <taxon>Nematoda</taxon>
        <taxon>Chromadorea</taxon>
        <taxon>Rhabditida</taxon>
        <taxon>Tylenchina</taxon>
        <taxon>Tylenchomorpha</taxon>
        <taxon>Tylenchoidea</taxon>
        <taxon>Meloidogynidae</taxon>
        <taxon>Meloidogyninae</taxon>
        <taxon>Meloidogyne</taxon>
    </lineage>
</organism>
<dbReference type="EMBL" id="CAJEWN010001756">
    <property type="protein sequence ID" value="CAD2199845.1"/>
    <property type="molecule type" value="Genomic_DNA"/>
</dbReference>
<comment type="caution">
    <text evidence="2">The sequence shown here is derived from an EMBL/GenBank/DDBJ whole genome shotgun (WGS) entry which is preliminary data.</text>
</comment>
<evidence type="ECO:0000256" key="1">
    <source>
        <dbReference type="SAM" id="SignalP"/>
    </source>
</evidence>
<reference evidence="2 3" key="1">
    <citation type="submission" date="2020-08" db="EMBL/GenBank/DDBJ databases">
        <authorList>
            <person name="Koutsovoulos G."/>
            <person name="Danchin GJ E."/>
        </authorList>
    </citation>
    <scope>NUCLEOTIDE SEQUENCE [LARGE SCALE GENOMIC DNA]</scope>
</reference>
<name>A0A6V7XKK2_MELEN</name>
<feature type="signal peptide" evidence="1">
    <location>
        <begin position="1"/>
        <end position="16"/>
    </location>
</feature>
<sequence>MFILLCLLCAPNMFLCFYKSSFVKHVFTKSKFCKTSFVKIKQVAKQVLYLQNKLFLSKFLQI</sequence>
<evidence type="ECO:0000313" key="3">
    <source>
        <dbReference type="Proteomes" id="UP000580250"/>
    </source>
</evidence>
<proteinExistence type="predicted"/>
<dbReference type="Proteomes" id="UP000580250">
    <property type="component" value="Unassembled WGS sequence"/>
</dbReference>
<dbReference type="AlphaFoldDB" id="A0A6V7XKK2"/>
<feature type="chain" id="PRO_5027842207" evidence="1">
    <location>
        <begin position="17"/>
        <end position="62"/>
    </location>
</feature>
<gene>
    <name evidence="2" type="ORF">MENT_LOCUS53269</name>
</gene>
<evidence type="ECO:0000313" key="2">
    <source>
        <dbReference type="EMBL" id="CAD2199845.1"/>
    </source>
</evidence>
<accession>A0A6V7XKK2</accession>
<protein>
    <submittedName>
        <fullName evidence="2">Uncharacterized protein</fullName>
    </submittedName>
</protein>
<keyword evidence="1" id="KW-0732">Signal</keyword>